<evidence type="ECO:0008006" key="3">
    <source>
        <dbReference type="Google" id="ProtNLM"/>
    </source>
</evidence>
<dbReference type="HOGENOM" id="CLU_096909_0_0_1"/>
<dbReference type="RefSeq" id="XP_016639648.1">
    <property type="nucleotide sequence ID" value="XM_016790345.1"/>
</dbReference>
<keyword evidence="2" id="KW-1185">Reference proteome</keyword>
<accession>A0A084FXN7</accession>
<organism evidence="1 2">
    <name type="scientific">Pseudallescheria apiosperma</name>
    <name type="common">Scedosporium apiospermum</name>
    <dbReference type="NCBI Taxonomy" id="563466"/>
    <lineage>
        <taxon>Eukaryota</taxon>
        <taxon>Fungi</taxon>
        <taxon>Dikarya</taxon>
        <taxon>Ascomycota</taxon>
        <taxon>Pezizomycotina</taxon>
        <taxon>Sordariomycetes</taxon>
        <taxon>Hypocreomycetidae</taxon>
        <taxon>Microascales</taxon>
        <taxon>Microascaceae</taxon>
        <taxon>Scedosporium</taxon>
    </lineage>
</organism>
<name>A0A084FXN7_PSEDA</name>
<gene>
    <name evidence="1" type="ORF">SAPIO_CDS8787</name>
</gene>
<reference evidence="1 2" key="1">
    <citation type="journal article" date="2014" name="Genome Announc.">
        <title>Draft genome sequence of the pathogenic fungus Scedosporium apiospermum.</title>
        <authorList>
            <person name="Vandeputte P."/>
            <person name="Ghamrawi S."/>
            <person name="Rechenmann M."/>
            <person name="Iltis A."/>
            <person name="Giraud S."/>
            <person name="Fleury M."/>
            <person name="Thornton C."/>
            <person name="Delhaes L."/>
            <person name="Meyer W."/>
            <person name="Papon N."/>
            <person name="Bouchara J.P."/>
        </authorList>
    </citation>
    <scope>NUCLEOTIDE SEQUENCE [LARGE SCALE GENOMIC DNA]</scope>
    <source>
        <strain evidence="1 2">IHEM 14462</strain>
    </source>
</reference>
<sequence length="225" mass="24479">MPFPIVYPKQDGPGRLLELCTFRKSSLPDKEWNEIFYDTTGISLTFPISRQSLYASQIEDPQIAVLIADWTSAEEKDIFEPSERYQSIKPAFGKLIDTTNPSFTCHHLILPGAAKTPASPFLSASHIRIPAKKQDAAAVAFEEYLSSGTALDGLEYLVVAPSREDANTIVCIVGTRDPEAAKAVGATLEHDKLKDALDALKESGSKYMAKVISAKDANPQALPAP</sequence>
<protein>
    <recommendedName>
        <fullName evidence="3">ABM domain-containing protein</fullName>
    </recommendedName>
</protein>
<dbReference type="OrthoDB" id="5224991at2759"/>
<evidence type="ECO:0000313" key="2">
    <source>
        <dbReference type="Proteomes" id="UP000028545"/>
    </source>
</evidence>
<dbReference type="VEuPathDB" id="FungiDB:SAPIO_CDS8787"/>
<proteinExistence type="predicted"/>
<dbReference type="GeneID" id="27727859"/>
<dbReference type="KEGG" id="sapo:SAPIO_CDS8787"/>
<dbReference type="EMBL" id="JOWA01000132">
    <property type="protein sequence ID" value="KEZ39849.1"/>
    <property type="molecule type" value="Genomic_DNA"/>
</dbReference>
<dbReference type="Proteomes" id="UP000028545">
    <property type="component" value="Unassembled WGS sequence"/>
</dbReference>
<comment type="caution">
    <text evidence="1">The sequence shown here is derived from an EMBL/GenBank/DDBJ whole genome shotgun (WGS) entry which is preliminary data.</text>
</comment>
<dbReference type="AlphaFoldDB" id="A0A084FXN7"/>
<evidence type="ECO:0000313" key="1">
    <source>
        <dbReference type="EMBL" id="KEZ39849.1"/>
    </source>
</evidence>